<dbReference type="EMBL" id="CP144745">
    <property type="protein sequence ID" value="WVZ49400.1"/>
    <property type="molecule type" value="Genomic_DNA"/>
</dbReference>
<name>A0AAQ3PH92_PASNO</name>
<feature type="compositionally biased region" description="Basic residues" evidence="1">
    <location>
        <begin position="36"/>
        <end position="48"/>
    </location>
</feature>
<dbReference type="AlphaFoldDB" id="A0AAQ3PH92"/>
<sequence>MLTRTQPAIPVPTPIHAWKPGSQIEIAATAPVPRLAPRRRGRPARRRAPVSPAWPPKRAAAAFAIADADAARPCRTRTASTPPPPTRRIPGLRVQPSRRCRRRAHRSPFCLDHPAPPPYVWPRDPAFAHRRRGACLRPAATTSALVSTSNHEDTVTSLLKVRILDILFDDAKHTPL</sequence>
<organism evidence="2 3">
    <name type="scientific">Paspalum notatum var. saurae</name>
    <dbReference type="NCBI Taxonomy" id="547442"/>
    <lineage>
        <taxon>Eukaryota</taxon>
        <taxon>Viridiplantae</taxon>
        <taxon>Streptophyta</taxon>
        <taxon>Embryophyta</taxon>
        <taxon>Tracheophyta</taxon>
        <taxon>Spermatophyta</taxon>
        <taxon>Magnoliopsida</taxon>
        <taxon>Liliopsida</taxon>
        <taxon>Poales</taxon>
        <taxon>Poaceae</taxon>
        <taxon>PACMAD clade</taxon>
        <taxon>Panicoideae</taxon>
        <taxon>Andropogonodae</taxon>
        <taxon>Paspaleae</taxon>
        <taxon>Paspalinae</taxon>
        <taxon>Paspalum</taxon>
    </lineage>
</organism>
<protein>
    <submittedName>
        <fullName evidence="2">Uncharacterized protein</fullName>
    </submittedName>
</protein>
<evidence type="ECO:0000313" key="2">
    <source>
        <dbReference type="EMBL" id="WVZ49400.1"/>
    </source>
</evidence>
<accession>A0AAQ3PH92</accession>
<keyword evidence="3" id="KW-1185">Reference proteome</keyword>
<evidence type="ECO:0000256" key="1">
    <source>
        <dbReference type="SAM" id="MobiDB-lite"/>
    </source>
</evidence>
<reference evidence="2 3" key="1">
    <citation type="submission" date="2024-02" db="EMBL/GenBank/DDBJ databases">
        <title>High-quality chromosome-scale genome assembly of Pensacola bahiagrass (Paspalum notatum Flugge var. saurae).</title>
        <authorList>
            <person name="Vega J.M."/>
            <person name="Podio M."/>
            <person name="Orjuela J."/>
            <person name="Siena L.A."/>
            <person name="Pessino S.C."/>
            <person name="Combes M.C."/>
            <person name="Mariac C."/>
            <person name="Albertini E."/>
            <person name="Pupilli F."/>
            <person name="Ortiz J.P.A."/>
            <person name="Leblanc O."/>
        </authorList>
    </citation>
    <scope>NUCLEOTIDE SEQUENCE [LARGE SCALE GENOMIC DNA]</scope>
    <source>
        <strain evidence="2">R1</strain>
        <tissue evidence="2">Leaf</tissue>
    </source>
</reference>
<proteinExistence type="predicted"/>
<gene>
    <name evidence="2" type="ORF">U9M48_000765</name>
</gene>
<feature type="region of interest" description="Disordered" evidence="1">
    <location>
        <begin position="72"/>
        <end position="100"/>
    </location>
</feature>
<dbReference type="Proteomes" id="UP001341281">
    <property type="component" value="Chromosome 01"/>
</dbReference>
<evidence type="ECO:0000313" key="3">
    <source>
        <dbReference type="Proteomes" id="UP001341281"/>
    </source>
</evidence>
<feature type="region of interest" description="Disordered" evidence="1">
    <location>
        <begin position="30"/>
        <end position="56"/>
    </location>
</feature>